<feature type="compositionally biased region" description="Low complexity" evidence="1">
    <location>
        <begin position="386"/>
        <end position="399"/>
    </location>
</feature>
<feature type="transmembrane region" description="Helical" evidence="2">
    <location>
        <begin position="449"/>
        <end position="471"/>
    </location>
</feature>
<keyword evidence="2" id="KW-0472">Membrane</keyword>
<dbReference type="RefSeq" id="WP_074795251.1">
    <property type="nucleotide sequence ID" value="NZ_FOVJ01000001.1"/>
</dbReference>
<keyword evidence="2" id="KW-1133">Transmembrane helix</keyword>
<feature type="region of interest" description="Disordered" evidence="1">
    <location>
        <begin position="366"/>
        <end position="406"/>
    </location>
</feature>
<evidence type="ECO:0000256" key="1">
    <source>
        <dbReference type="SAM" id="MobiDB-lite"/>
    </source>
</evidence>
<name>A0A1I4Z6X8_9PROT</name>
<dbReference type="Proteomes" id="UP000183107">
    <property type="component" value="Unassembled WGS sequence"/>
</dbReference>
<sequence>MFGSNILEVAIGIIFIYLLLSLICTALNEGIASLFDKRGKNLLEGIKNLLNDPKFTGLAQQVYNHGLIGGISQYASNPGKRTRLPSYMSPTSFSLALLDILAARGALASKYGDLLTNAERADDAHEEALEAAAGAPNDPALAQAVNQASAVREQARTALETVAAEAKAAHDQAAQAADAAPGNASLAELAVKARNTMDGINAALKMLDARRAAIASAKNPKEVKLLLAASTTLKEALAFARDFAAGNQNPLGNIQEGLKRLPEGHTKETLLVLVDKTRREVTAIEHQAEAFRENLEGWFISSMERVGGWYKRWTQRILLWLAAFLVIASNADTVMLVKRISNDNVLRASLVAAAADVVKAQSGVQYAAPSREGTEPAPASKEKAPEPVTEGTATPAATPYAGDRRSTPDLQLVLDTAANLELPIGWSLNPGDPGYFRSPKLSLEYAGWAFYKLFGLLISVLAVSLGAPFWFDLLSKVVNLRSAGTPPGETSKSAGKPAARR</sequence>
<feature type="transmembrane region" description="Helical" evidence="2">
    <location>
        <begin position="317"/>
        <end position="337"/>
    </location>
</feature>
<proteinExistence type="predicted"/>
<feature type="transmembrane region" description="Helical" evidence="2">
    <location>
        <begin position="6"/>
        <end position="28"/>
    </location>
</feature>
<protein>
    <submittedName>
        <fullName evidence="3">Uncharacterized protein</fullName>
    </submittedName>
</protein>
<evidence type="ECO:0000313" key="3">
    <source>
        <dbReference type="EMBL" id="SFN46034.1"/>
    </source>
</evidence>
<gene>
    <name evidence="3" type="ORF">SAMN05216386_1063</name>
</gene>
<evidence type="ECO:0000256" key="2">
    <source>
        <dbReference type="SAM" id="Phobius"/>
    </source>
</evidence>
<reference evidence="4" key="1">
    <citation type="submission" date="2016-10" db="EMBL/GenBank/DDBJ databases">
        <authorList>
            <person name="Varghese N."/>
        </authorList>
    </citation>
    <scope>NUCLEOTIDE SEQUENCE [LARGE SCALE GENOMIC DNA]</scope>
    <source>
        <strain evidence="4">Nsp8</strain>
    </source>
</reference>
<accession>A0A1I4Z6X8</accession>
<dbReference type="EMBL" id="FOVJ01000001">
    <property type="protein sequence ID" value="SFN46034.1"/>
    <property type="molecule type" value="Genomic_DNA"/>
</dbReference>
<keyword evidence="2" id="KW-0812">Transmembrane</keyword>
<keyword evidence="4" id="KW-1185">Reference proteome</keyword>
<dbReference type="AlphaFoldDB" id="A0A1I4Z6X8"/>
<evidence type="ECO:0000313" key="4">
    <source>
        <dbReference type="Proteomes" id="UP000183107"/>
    </source>
</evidence>
<feature type="region of interest" description="Disordered" evidence="1">
    <location>
        <begin position="482"/>
        <end position="501"/>
    </location>
</feature>
<dbReference type="OrthoDB" id="6286374at2"/>
<organism evidence="3 4">
    <name type="scientific">Nitrosospira briensis</name>
    <dbReference type="NCBI Taxonomy" id="35799"/>
    <lineage>
        <taxon>Bacteria</taxon>
        <taxon>Pseudomonadati</taxon>
        <taxon>Pseudomonadota</taxon>
        <taxon>Betaproteobacteria</taxon>
        <taxon>Nitrosomonadales</taxon>
        <taxon>Nitrosomonadaceae</taxon>
        <taxon>Nitrosospira</taxon>
    </lineage>
</organism>